<evidence type="ECO:0000313" key="3">
    <source>
        <dbReference type="EMBL" id="CAF4959899.1"/>
    </source>
</evidence>
<keyword evidence="1" id="KW-0175">Coiled coil</keyword>
<evidence type="ECO:0000313" key="4">
    <source>
        <dbReference type="Proteomes" id="UP000663842"/>
    </source>
</evidence>
<comment type="caution">
    <text evidence="2">The sequence shown here is derived from an EMBL/GenBank/DDBJ whole genome shotgun (WGS) entry which is preliminary data.</text>
</comment>
<dbReference type="AlphaFoldDB" id="A0A820I8B2"/>
<evidence type="ECO:0000313" key="2">
    <source>
        <dbReference type="EMBL" id="CAF4305115.1"/>
    </source>
</evidence>
<evidence type="ECO:0000256" key="1">
    <source>
        <dbReference type="SAM" id="Coils"/>
    </source>
</evidence>
<accession>A0A820I8B2</accession>
<reference evidence="2" key="1">
    <citation type="submission" date="2021-02" db="EMBL/GenBank/DDBJ databases">
        <authorList>
            <person name="Nowell W R."/>
        </authorList>
    </citation>
    <scope>NUCLEOTIDE SEQUENCE</scope>
</reference>
<proteinExistence type="predicted"/>
<dbReference type="Proteomes" id="UP000681967">
    <property type="component" value="Unassembled WGS sequence"/>
</dbReference>
<protein>
    <submittedName>
        <fullName evidence="2">Uncharacterized protein</fullName>
    </submittedName>
</protein>
<name>A0A820I8B2_9BILA</name>
<dbReference type="EMBL" id="CAJOBF010011369">
    <property type="protein sequence ID" value="CAF4305115.1"/>
    <property type="molecule type" value="Genomic_DNA"/>
</dbReference>
<sequence>MNETDDFTYVQRRLCAVMAKSEWTSSRMRMQKSGDELRERRAKSHQTANKFLQDLLDKRTDSDLIDDNGAVDRYNKFVKYKSALNDDTNSTLDEFDRRLRALNSNRRNQTNTLNNENINIIEQKQRQKFINDLQPTIEIENDKKGVNIQQINHEER</sequence>
<gene>
    <name evidence="3" type="ORF">BYL167_LOCUS54250</name>
    <name evidence="2" type="ORF">UXM345_LOCUS33635</name>
</gene>
<feature type="coiled-coil region" evidence="1">
    <location>
        <begin position="85"/>
        <end position="119"/>
    </location>
</feature>
<feature type="non-terminal residue" evidence="2">
    <location>
        <position position="156"/>
    </location>
</feature>
<organism evidence="2 4">
    <name type="scientific">Rotaria magnacalcarata</name>
    <dbReference type="NCBI Taxonomy" id="392030"/>
    <lineage>
        <taxon>Eukaryota</taxon>
        <taxon>Metazoa</taxon>
        <taxon>Spiralia</taxon>
        <taxon>Gnathifera</taxon>
        <taxon>Rotifera</taxon>
        <taxon>Eurotatoria</taxon>
        <taxon>Bdelloidea</taxon>
        <taxon>Philodinida</taxon>
        <taxon>Philodinidae</taxon>
        <taxon>Rotaria</taxon>
    </lineage>
</organism>
<dbReference type="Proteomes" id="UP000663842">
    <property type="component" value="Unassembled WGS sequence"/>
</dbReference>
<dbReference type="EMBL" id="CAJOBH010189289">
    <property type="protein sequence ID" value="CAF4959899.1"/>
    <property type="molecule type" value="Genomic_DNA"/>
</dbReference>